<organism evidence="2">
    <name type="scientific">Candidatus Methanophaga sp. ANME-1 ERB7</name>
    <dbReference type="NCBI Taxonomy" id="2759913"/>
    <lineage>
        <taxon>Archaea</taxon>
        <taxon>Methanobacteriati</taxon>
        <taxon>Methanobacteriota</taxon>
        <taxon>Stenosarchaea group</taxon>
        <taxon>Methanomicrobia</taxon>
        <taxon>Candidatus Methanophagales</taxon>
        <taxon>Candidatus Methanophagaceae</taxon>
        <taxon>Candidatus Methanophaga</taxon>
    </lineage>
</organism>
<reference evidence="2" key="1">
    <citation type="submission" date="2020-06" db="EMBL/GenBank/DDBJ databases">
        <title>Unique genomic features of the anaerobic methanotrophic archaea.</title>
        <authorList>
            <person name="Chadwick G.L."/>
            <person name="Skennerton C.T."/>
            <person name="Laso-Perez R."/>
            <person name="Leu A.O."/>
            <person name="Speth D.R."/>
            <person name="Yu H."/>
            <person name="Morgan-Lang C."/>
            <person name="Hatzenpichler R."/>
            <person name="Goudeau D."/>
            <person name="Malmstrom R."/>
            <person name="Brazelton W.J."/>
            <person name="Woyke T."/>
            <person name="Hallam S.J."/>
            <person name="Tyson G.W."/>
            <person name="Wegener G."/>
            <person name="Boetius A."/>
            <person name="Orphan V."/>
        </authorList>
    </citation>
    <scope>NUCLEOTIDE SEQUENCE</scope>
</reference>
<keyword evidence="1" id="KW-1133">Transmembrane helix</keyword>
<proteinExistence type="predicted"/>
<name>A0A7G9ZDC5_9EURY</name>
<keyword evidence="1" id="KW-0472">Membrane</keyword>
<gene>
    <name evidence="2" type="ORF">DKLEMCON_00041</name>
</gene>
<sequence>MTVASFTELQKSLDLSHSVFLKLLSLILFVKILNSALRYFMWVDAVKWLPNNPKSEEKGG</sequence>
<keyword evidence="1" id="KW-0812">Transmembrane</keyword>
<feature type="transmembrane region" description="Helical" evidence="1">
    <location>
        <begin position="20"/>
        <end position="40"/>
    </location>
</feature>
<accession>A0A7G9ZDC5</accession>
<dbReference type="EMBL" id="MT631717">
    <property type="protein sequence ID" value="QNO58259.1"/>
    <property type="molecule type" value="Genomic_DNA"/>
</dbReference>
<evidence type="ECO:0000313" key="2">
    <source>
        <dbReference type="EMBL" id="QNO58259.1"/>
    </source>
</evidence>
<dbReference type="AlphaFoldDB" id="A0A7G9ZDC5"/>
<protein>
    <submittedName>
        <fullName evidence="2">Uncharacterized protein</fullName>
    </submittedName>
</protein>
<evidence type="ECO:0000256" key="1">
    <source>
        <dbReference type="SAM" id="Phobius"/>
    </source>
</evidence>